<dbReference type="Proteomes" id="UP000298681">
    <property type="component" value="Unassembled WGS sequence"/>
</dbReference>
<dbReference type="SUPFAM" id="SSF56925">
    <property type="entry name" value="OMPA-like"/>
    <property type="match status" value="1"/>
</dbReference>
<dbReference type="RefSeq" id="WP_134673988.1">
    <property type="nucleotide sequence ID" value="NZ_SPUH01000001.1"/>
</dbReference>
<feature type="signal peptide" evidence="2">
    <location>
        <begin position="1"/>
        <end position="20"/>
    </location>
</feature>
<feature type="domain" description="Outer membrane protein beta-barrel" evidence="3">
    <location>
        <begin position="5"/>
        <end position="177"/>
    </location>
</feature>
<feature type="chain" id="PRO_5021247145" evidence="2">
    <location>
        <begin position="21"/>
        <end position="177"/>
    </location>
</feature>
<evidence type="ECO:0000313" key="5">
    <source>
        <dbReference type="Proteomes" id="UP000298681"/>
    </source>
</evidence>
<organism evidence="4 5">
    <name type="scientific">Luteimonas yindakuii</name>
    <dbReference type="NCBI Taxonomy" id="2565782"/>
    <lineage>
        <taxon>Bacteria</taxon>
        <taxon>Pseudomonadati</taxon>
        <taxon>Pseudomonadota</taxon>
        <taxon>Gammaproteobacteria</taxon>
        <taxon>Lysobacterales</taxon>
        <taxon>Lysobacteraceae</taxon>
        <taxon>Luteimonas</taxon>
    </lineage>
</organism>
<dbReference type="InterPro" id="IPR011250">
    <property type="entry name" value="OMP/PagP_B-barrel"/>
</dbReference>
<evidence type="ECO:0000256" key="1">
    <source>
        <dbReference type="ARBA" id="ARBA00022729"/>
    </source>
</evidence>
<keyword evidence="5" id="KW-1185">Reference proteome</keyword>
<dbReference type="Gene3D" id="2.40.160.20">
    <property type="match status" value="1"/>
</dbReference>
<reference evidence="4 5" key="1">
    <citation type="submission" date="2019-01" db="EMBL/GenBank/DDBJ databases">
        <authorList>
            <person name="Zhang S."/>
        </authorList>
    </citation>
    <scope>NUCLEOTIDE SEQUENCE [LARGE SCALE GENOMIC DNA]</scope>
    <source>
        <strain evidence="4 5">1626</strain>
    </source>
</reference>
<dbReference type="Pfam" id="PF13505">
    <property type="entry name" value="OMP_b-brl"/>
    <property type="match status" value="1"/>
</dbReference>
<proteinExistence type="predicted"/>
<evidence type="ECO:0000313" key="4">
    <source>
        <dbReference type="EMBL" id="TKS54627.1"/>
    </source>
</evidence>
<evidence type="ECO:0000259" key="3">
    <source>
        <dbReference type="Pfam" id="PF13505"/>
    </source>
</evidence>
<sequence>MIRELLLATAVTVAAAPAIAGPGAGFLAIEAGRSDLSVEGAKDNDTAAGLRGGYYFRPQFGIEGFVTRYGADTSGPWRTEVDGIGVGVFGKANFGAEAYTGFYVSGRAGIAHNRVEETLRGVDSWDDTDTNPYVGVGLGFDYSPNFGVGVRYDYQEPKVGDVRVKLETLTGSVEYRF</sequence>
<protein>
    <submittedName>
        <fullName evidence="4">Porin family protein</fullName>
    </submittedName>
</protein>
<dbReference type="AlphaFoldDB" id="A0A4Z1RIT1"/>
<keyword evidence="1 2" id="KW-0732">Signal</keyword>
<dbReference type="EMBL" id="SPUH01000001">
    <property type="protein sequence ID" value="TKS54627.1"/>
    <property type="molecule type" value="Genomic_DNA"/>
</dbReference>
<accession>A0A4Z1RIT1</accession>
<comment type="caution">
    <text evidence="4">The sequence shown here is derived from an EMBL/GenBank/DDBJ whole genome shotgun (WGS) entry which is preliminary data.</text>
</comment>
<name>A0A4Z1RIT1_9GAMM</name>
<dbReference type="InterPro" id="IPR027385">
    <property type="entry name" value="Beta-barrel_OMP"/>
</dbReference>
<evidence type="ECO:0000256" key="2">
    <source>
        <dbReference type="SAM" id="SignalP"/>
    </source>
</evidence>
<gene>
    <name evidence="4" type="ORF">E4582_07580</name>
</gene>